<keyword evidence="1" id="KW-1133">Transmembrane helix</keyword>
<dbReference type="InterPro" id="IPR000082">
    <property type="entry name" value="SEA_dom"/>
</dbReference>
<name>A0AAD8AGI8_DIPPU</name>
<dbReference type="Proteomes" id="UP001233999">
    <property type="component" value="Unassembled WGS sequence"/>
</dbReference>
<dbReference type="Pfam" id="PF01390">
    <property type="entry name" value="SEA"/>
    <property type="match status" value="1"/>
</dbReference>
<dbReference type="PROSITE" id="PS50024">
    <property type="entry name" value="SEA"/>
    <property type="match status" value="1"/>
</dbReference>
<protein>
    <recommendedName>
        <fullName evidence="2">SEA domain-containing protein</fullName>
    </recommendedName>
</protein>
<gene>
    <name evidence="3" type="ORF">L9F63_010723</name>
</gene>
<evidence type="ECO:0000256" key="1">
    <source>
        <dbReference type="SAM" id="Phobius"/>
    </source>
</evidence>
<dbReference type="AlphaFoldDB" id="A0AAD8AGI8"/>
<proteinExistence type="predicted"/>
<keyword evidence="4" id="KW-1185">Reference proteome</keyword>
<evidence type="ECO:0000313" key="4">
    <source>
        <dbReference type="Proteomes" id="UP001233999"/>
    </source>
</evidence>
<dbReference type="EMBL" id="JASPKZ010001204">
    <property type="protein sequence ID" value="KAJ9598594.1"/>
    <property type="molecule type" value="Genomic_DNA"/>
</dbReference>
<keyword evidence="1" id="KW-0812">Transmembrane</keyword>
<keyword evidence="1" id="KW-0472">Membrane</keyword>
<feature type="transmembrane region" description="Helical" evidence="1">
    <location>
        <begin position="37"/>
        <end position="62"/>
    </location>
</feature>
<feature type="non-terminal residue" evidence="3">
    <location>
        <position position="1"/>
    </location>
</feature>
<comment type="caution">
    <text evidence="3">The sequence shown here is derived from an EMBL/GenBank/DDBJ whole genome shotgun (WGS) entry which is preliminary data.</text>
</comment>
<reference evidence="3" key="1">
    <citation type="journal article" date="2023" name="IScience">
        <title>Live-bearing cockroach genome reveals convergent evolutionary mechanisms linked to viviparity in insects and beyond.</title>
        <authorList>
            <person name="Fouks B."/>
            <person name="Harrison M.C."/>
            <person name="Mikhailova A.A."/>
            <person name="Marchal E."/>
            <person name="English S."/>
            <person name="Carruthers M."/>
            <person name="Jennings E.C."/>
            <person name="Chiamaka E.L."/>
            <person name="Frigard R.A."/>
            <person name="Pippel M."/>
            <person name="Attardo G.M."/>
            <person name="Benoit J.B."/>
            <person name="Bornberg-Bauer E."/>
            <person name="Tobe S.S."/>
        </authorList>
    </citation>
    <scope>NUCLEOTIDE SEQUENCE</scope>
    <source>
        <strain evidence="3">Stay&amp;Tobe</strain>
    </source>
</reference>
<dbReference type="InterPro" id="IPR036364">
    <property type="entry name" value="SEA_dom_sf"/>
</dbReference>
<dbReference type="SUPFAM" id="SSF82671">
    <property type="entry name" value="SEA domain"/>
    <property type="match status" value="1"/>
</dbReference>
<feature type="domain" description="SEA" evidence="2">
    <location>
        <begin position="71"/>
        <end position="140"/>
    </location>
</feature>
<accession>A0AAD8AGI8</accession>
<reference evidence="3" key="2">
    <citation type="submission" date="2023-05" db="EMBL/GenBank/DDBJ databases">
        <authorList>
            <person name="Fouks B."/>
        </authorList>
    </citation>
    <scope>NUCLEOTIDE SEQUENCE</scope>
    <source>
        <strain evidence="3">Stay&amp;Tobe</strain>
        <tissue evidence="3">Testes</tissue>
    </source>
</reference>
<sequence length="140" mass="15582">MSISTVSTKHLARSETPSSILSSDSDIRFTRKLGSHYRCGCCILAGFLLVLLLAAAGIYLGYTFLSGEPPGERVFRATFRVVRGDFYTPELADPATEEFRIRARNYRERLNLVFRRSDLRPAFLGTEVLALDGDFPLGDG</sequence>
<evidence type="ECO:0000313" key="3">
    <source>
        <dbReference type="EMBL" id="KAJ9598594.1"/>
    </source>
</evidence>
<evidence type="ECO:0000259" key="2">
    <source>
        <dbReference type="PROSITE" id="PS50024"/>
    </source>
</evidence>
<dbReference type="Gene3D" id="3.30.70.960">
    <property type="entry name" value="SEA domain"/>
    <property type="match status" value="1"/>
</dbReference>
<organism evidence="3 4">
    <name type="scientific">Diploptera punctata</name>
    <name type="common">Pacific beetle cockroach</name>
    <dbReference type="NCBI Taxonomy" id="6984"/>
    <lineage>
        <taxon>Eukaryota</taxon>
        <taxon>Metazoa</taxon>
        <taxon>Ecdysozoa</taxon>
        <taxon>Arthropoda</taxon>
        <taxon>Hexapoda</taxon>
        <taxon>Insecta</taxon>
        <taxon>Pterygota</taxon>
        <taxon>Neoptera</taxon>
        <taxon>Polyneoptera</taxon>
        <taxon>Dictyoptera</taxon>
        <taxon>Blattodea</taxon>
        <taxon>Blaberoidea</taxon>
        <taxon>Blaberidae</taxon>
        <taxon>Diplopterinae</taxon>
        <taxon>Diploptera</taxon>
    </lineage>
</organism>